<name>A0ACC0TVY6_9AGAM</name>
<keyword evidence="2" id="KW-1185">Reference proteome</keyword>
<organism evidence="1 2">
    <name type="scientific">Russula earlei</name>
    <dbReference type="NCBI Taxonomy" id="71964"/>
    <lineage>
        <taxon>Eukaryota</taxon>
        <taxon>Fungi</taxon>
        <taxon>Dikarya</taxon>
        <taxon>Basidiomycota</taxon>
        <taxon>Agaricomycotina</taxon>
        <taxon>Agaricomycetes</taxon>
        <taxon>Russulales</taxon>
        <taxon>Russulaceae</taxon>
        <taxon>Russula</taxon>
    </lineage>
</organism>
<evidence type="ECO:0000313" key="1">
    <source>
        <dbReference type="EMBL" id="KAI9450974.1"/>
    </source>
</evidence>
<sequence>MNAAKRKQKELQQENVAPTPKPTECSHPPVEEDDLVFTFADTFLWVQPPTSEFAQLGDTTTTSNGGCEVQVAGQTSRNESAEDPIERDESDTDQGVYPTEHDNSLETYTDHSGYDKEDANGLSPISSGDEPEQNMAIQRKRHPENTDTQILLSPNADAPGLALNADTSVLLSPDVDTPVLSVVFPRQRPNSHPSVHSSDLDPGPVHKVRRVHSVNGCPKAKDFGVDIQDVISAAITHYRADLSTMNSYPDMVTETNWAKATWKAGCKEKDVDMVPNVNHLRITKAKDVVANVFNFQHTYNPTIIANQRTRVAELKCDFTYIYRGFPQQTTGQSGFLKSRAIQDIINKVWFQNSSKSKPDAVIFCDRYDPFPLVAIALTLSAMECTLNEWRTGSYSPVAFTVADYKHVFEDAHEMLQSFDQAMKDLGILPALQKAIFTGGCVYGKFDAEEGSCSHQNSPSEDAIKKAIEEHQNGVDWSDDEDVE</sequence>
<dbReference type="EMBL" id="JAGFNK010000399">
    <property type="protein sequence ID" value="KAI9450974.1"/>
    <property type="molecule type" value="Genomic_DNA"/>
</dbReference>
<reference evidence="1" key="1">
    <citation type="submission" date="2021-03" db="EMBL/GenBank/DDBJ databases">
        <title>Evolutionary priming and transition to the ectomycorrhizal habit in an iconic lineage of mushroom-forming fungi: is preadaptation a requirement?</title>
        <authorList>
            <consortium name="DOE Joint Genome Institute"/>
            <person name="Looney B.P."/>
            <person name="Miyauchi S."/>
            <person name="Morin E."/>
            <person name="Drula E."/>
            <person name="Courty P.E."/>
            <person name="Chicoki N."/>
            <person name="Fauchery L."/>
            <person name="Kohler A."/>
            <person name="Kuo A."/>
            <person name="LaButti K."/>
            <person name="Pangilinan J."/>
            <person name="Lipzen A."/>
            <person name="Riley R."/>
            <person name="Andreopoulos W."/>
            <person name="He G."/>
            <person name="Johnson J."/>
            <person name="Barry K.W."/>
            <person name="Grigoriev I.V."/>
            <person name="Nagy L."/>
            <person name="Hibbett D."/>
            <person name="Henrissat B."/>
            <person name="Matheny P.B."/>
            <person name="Labbe J."/>
            <person name="Martin A.F."/>
        </authorList>
    </citation>
    <scope>NUCLEOTIDE SEQUENCE</scope>
    <source>
        <strain evidence="1">BPL698</strain>
    </source>
</reference>
<gene>
    <name evidence="1" type="ORF">F5148DRAFT_1152593</name>
</gene>
<comment type="caution">
    <text evidence="1">The sequence shown here is derived from an EMBL/GenBank/DDBJ whole genome shotgun (WGS) entry which is preliminary data.</text>
</comment>
<evidence type="ECO:0000313" key="2">
    <source>
        <dbReference type="Proteomes" id="UP001207468"/>
    </source>
</evidence>
<protein>
    <submittedName>
        <fullName evidence="1">Uncharacterized protein</fullName>
    </submittedName>
</protein>
<accession>A0ACC0TVY6</accession>
<proteinExistence type="predicted"/>
<dbReference type="Proteomes" id="UP001207468">
    <property type="component" value="Unassembled WGS sequence"/>
</dbReference>